<accession>A0A103XJ58</accession>
<evidence type="ECO:0000313" key="10">
    <source>
        <dbReference type="Proteomes" id="UP000243975"/>
    </source>
</evidence>
<dbReference type="SMART" id="SM00951">
    <property type="entry name" value="QLQ"/>
    <property type="match status" value="1"/>
</dbReference>
<protein>
    <recommendedName>
        <fullName evidence="5">Growth-regulating factor</fullName>
    </recommendedName>
</protein>
<feature type="compositionally biased region" description="Basic residues" evidence="6">
    <location>
        <begin position="190"/>
        <end position="199"/>
    </location>
</feature>
<evidence type="ECO:0000256" key="2">
    <source>
        <dbReference type="ARBA" id="ARBA00008122"/>
    </source>
</evidence>
<comment type="caution">
    <text evidence="4">Lacks conserved residue(s) required for the propagation of feature annotation.</text>
</comment>
<dbReference type="EMBL" id="LEKV01004908">
    <property type="protein sequence ID" value="KVH91740.1"/>
    <property type="molecule type" value="Genomic_DNA"/>
</dbReference>
<feature type="region of interest" description="Disordered" evidence="6">
    <location>
        <begin position="189"/>
        <end position="209"/>
    </location>
</feature>
<dbReference type="GO" id="GO:0006355">
    <property type="term" value="P:regulation of DNA-templated transcription"/>
    <property type="evidence" value="ECO:0007669"/>
    <property type="project" value="InterPro"/>
</dbReference>
<dbReference type="GO" id="GO:0099402">
    <property type="term" value="P:plant organ development"/>
    <property type="evidence" value="ECO:0007669"/>
    <property type="project" value="UniProtKB-ARBA"/>
</dbReference>
<feature type="region of interest" description="Disordered" evidence="6">
    <location>
        <begin position="425"/>
        <end position="510"/>
    </location>
</feature>
<evidence type="ECO:0000256" key="3">
    <source>
        <dbReference type="ARBA" id="ARBA00023242"/>
    </source>
</evidence>
<feature type="region of interest" description="Disordered" evidence="6">
    <location>
        <begin position="1"/>
        <end position="21"/>
    </location>
</feature>
<organism evidence="9 10">
    <name type="scientific">Cynara cardunculus var. scolymus</name>
    <name type="common">Globe artichoke</name>
    <name type="synonym">Cynara scolymus</name>
    <dbReference type="NCBI Taxonomy" id="59895"/>
    <lineage>
        <taxon>Eukaryota</taxon>
        <taxon>Viridiplantae</taxon>
        <taxon>Streptophyta</taxon>
        <taxon>Embryophyta</taxon>
        <taxon>Tracheophyta</taxon>
        <taxon>Spermatophyta</taxon>
        <taxon>Magnoliopsida</taxon>
        <taxon>eudicotyledons</taxon>
        <taxon>Gunneridae</taxon>
        <taxon>Pentapetalae</taxon>
        <taxon>asterids</taxon>
        <taxon>campanulids</taxon>
        <taxon>Asterales</taxon>
        <taxon>Asteraceae</taxon>
        <taxon>Carduoideae</taxon>
        <taxon>Cardueae</taxon>
        <taxon>Carduinae</taxon>
        <taxon>Cynara</taxon>
    </lineage>
</organism>
<feature type="region of interest" description="Disordered" evidence="6">
    <location>
        <begin position="382"/>
        <end position="401"/>
    </location>
</feature>
<reference evidence="9 10" key="1">
    <citation type="journal article" date="2016" name="Sci. Rep.">
        <title>The genome sequence of the outbreeding globe artichoke constructed de novo incorporating a phase-aware low-pass sequencing strategy of F1 progeny.</title>
        <authorList>
            <person name="Scaglione D."/>
            <person name="Reyes-Chin-Wo S."/>
            <person name="Acquadro A."/>
            <person name="Froenicke L."/>
            <person name="Portis E."/>
            <person name="Beitel C."/>
            <person name="Tirone M."/>
            <person name="Mauro R."/>
            <person name="Lo Monaco A."/>
            <person name="Mauromicale G."/>
            <person name="Faccioli P."/>
            <person name="Cattivelli L."/>
            <person name="Rieseberg L."/>
            <person name="Michelmore R."/>
            <person name="Lanteri S."/>
        </authorList>
    </citation>
    <scope>NUCLEOTIDE SEQUENCE [LARGE SCALE GENOMIC DNA]</scope>
    <source>
        <strain evidence="9">2C</strain>
    </source>
</reference>
<evidence type="ECO:0000259" key="7">
    <source>
        <dbReference type="PROSITE" id="PS51666"/>
    </source>
</evidence>
<dbReference type="Gramene" id="KVH91740">
    <property type="protein sequence ID" value="KVH91740"/>
    <property type="gene ID" value="Ccrd_006228"/>
</dbReference>
<gene>
    <name evidence="9" type="ORF">Ccrd_006228</name>
</gene>
<comment type="subcellular location">
    <subcellularLocation>
        <location evidence="1 5">Nucleus</location>
    </subcellularLocation>
</comment>
<dbReference type="InterPro" id="IPR031137">
    <property type="entry name" value="GRF"/>
</dbReference>
<evidence type="ECO:0000256" key="6">
    <source>
        <dbReference type="SAM" id="MobiDB-lite"/>
    </source>
</evidence>
<dbReference type="GO" id="GO:0005634">
    <property type="term" value="C:nucleus"/>
    <property type="evidence" value="ECO:0007669"/>
    <property type="project" value="UniProtKB-SubCell"/>
</dbReference>
<dbReference type="Pfam" id="PF08880">
    <property type="entry name" value="QLQ"/>
    <property type="match status" value="1"/>
</dbReference>
<feature type="compositionally biased region" description="Low complexity" evidence="6">
    <location>
        <begin position="390"/>
        <end position="399"/>
    </location>
</feature>
<evidence type="ECO:0000256" key="5">
    <source>
        <dbReference type="RuleBase" id="RU367127"/>
    </source>
</evidence>
<feature type="domain" description="WRC" evidence="8">
    <location>
        <begin position="160"/>
        <end position="204"/>
    </location>
</feature>
<name>A0A103XJ58_CYNCS</name>
<dbReference type="AlphaFoldDB" id="A0A103XJ58"/>
<proteinExistence type="inferred from homology"/>
<dbReference type="Pfam" id="PF08879">
    <property type="entry name" value="WRC"/>
    <property type="match status" value="1"/>
</dbReference>
<dbReference type="PANTHER" id="PTHR31602:SF3">
    <property type="entry name" value="GROWTH-REGULATING FACTOR 8"/>
    <property type="match status" value="1"/>
</dbReference>
<dbReference type="InterPro" id="IPR014978">
    <property type="entry name" value="Gln-Leu-Gln_QLQ"/>
</dbReference>
<evidence type="ECO:0000259" key="8">
    <source>
        <dbReference type="PROSITE" id="PS51667"/>
    </source>
</evidence>
<sequence length="510" mass="55967">MGNENGITGSRLYNMSGSGGDVQSPTPLECDVGLGLNTEPAYPYKKTSFMSHHQNRHYHHPQASEYAGVYSNTNRIASGFPFKSTTASESCEITGSSTVGVMAASGKLLFTATQWQELERQTMIFKYMMASIPVPPQLLLPLSTQSNRGGMGLKFSNGSDPEPWRCRRTDGKKWRCSKDVAPDQKYCERHAHKTRPRSRKPVEIQPHNNKEDYHPLLLSSHVNNIKNYKNPSDWFMRNGTIPVSKSESDQIFKPDFKGNFQHKSYLDHNLNTSGTSTAASDAAAGARRQDFIDSWSGIGNGDDCSLSLSMQSGGNGMKFEDDESFQMGVGMLDGDTGGCGDVFRSHHHQWLNQPSWAGSTPGGPLGEVLCLGIASTTNMAPNVPSPHGYSNNTTTSSSTHGWSFVKSDGSTTVVGVWMEQSNRTNLQKRGETHSRAHSHTHSQSTDIVGSRRLSPSRRSQSALGSRSLAGRSLAALTVRHSATGSGPVRPLDEEQKKKKRRRRTEGARMR</sequence>
<comment type="similarity">
    <text evidence="2 5">Belongs to the GRF family.</text>
</comment>
<dbReference type="InterPro" id="IPR014977">
    <property type="entry name" value="WRC_dom"/>
</dbReference>
<dbReference type="PROSITE" id="PS51667">
    <property type="entry name" value="WRC"/>
    <property type="match status" value="1"/>
</dbReference>
<keyword evidence="5" id="KW-0805">Transcription regulation</keyword>
<comment type="caution">
    <text evidence="9">The sequence shown here is derived from an EMBL/GenBank/DDBJ whole genome shotgun (WGS) entry which is preliminary data.</text>
</comment>
<keyword evidence="5" id="KW-0804">Transcription</keyword>
<dbReference type="PROSITE" id="PS51666">
    <property type="entry name" value="QLQ"/>
    <property type="match status" value="1"/>
</dbReference>
<keyword evidence="10" id="KW-1185">Reference proteome</keyword>
<evidence type="ECO:0000256" key="4">
    <source>
        <dbReference type="PROSITE-ProRule" id="PRU01002"/>
    </source>
</evidence>
<dbReference type="GO" id="GO:0006351">
    <property type="term" value="P:DNA-templated transcription"/>
    <property type="evidence" value="ECO:0007669"/>
    <property type="project" value="UniProtKB-UniRule"/>
</dbReference>
<dbReference type="PANTHER" id="PTHR31602">
    <property type="entry name" value="GROWTH-REGULATING FACTOR 5"/>
    <property type="match status" value="1"/>
</dbReference>
<comment type="function">
    <text evidence="5">Transcription activator.</text>
</comment>
<dbReference type="GO" id="GO:0005524">
    <property type="term" value="F:ATP binding"/>
    <property type="evidence" value="ECO:0007669"/>
    <property type="project" value="UniProtKB-UniRule"/>
</dbReference>
<dbReference type="STRING" id="59895.A0A103XJ58"/>
<feature type="compositionally biased region" description="Low complexity" evidence="6">
    <location>
        <begin position="450"/>
        <end position="461"/>
    </location>
</feature>
<evidence type="ECO:0000313" key="9">
    <source>
        <dbReference type="EMBL" id="KVH91740.1"/>
    </source>
</evidence>
<comment type="domain">
    <text evidence="5">The QLQ domain and WRC domain may be involved in protein-protein interaction and DNA-binding, respectively.</text>
</comment>
<keyword evidence="3 5" id="KW-0539">Nucleus</keyword>
<dbReference type="Proteomes" id="UP000243975">
    <property type="component" value="Unassembled WGS sequence"/>
</dbReference>
<feature type="domain" description="QLQ" evidence="7">
    <location>
        <begin position="109"/>
        <end position="144"/>
    </location>
</feature>
<evidence type="ECO:0000256" key="1">
    <source>
        <dbReference type="ARBA" id="ARBA00004123"/>
    </source>
</evidence>
<keyword evidence="5" id="KW-0010">Activator</keyword>